<feature type="transmembrane region" description="Helical" evidence="7">
    <location>
        <begin position="228"/>
        <end position="249"/>
    </location>
</feature>
<reference evidence="9 10" key="1">
    <citation type="submission" date="2021-03" db="EMBL/GenBank/DDBJ databases">
        <title>Genomic Encyclopedia of Type Strains, Phase IV (KMG-IV): sequencing the most valuable type-strain genomes for metagenomic binning, comparative biology and taxonomic classification.</title>
        <authorList>
            <person name="Goeker M."/>
        </authorList>
    </citation>
    <scope>NUCLEOTIDE SEQUENCE [LARGE SCALE GENOMIC DNA]</scope>
    <source>
        <strain evidence="9 10">DSM 26048</strain>
    </source>
</reference>
<dbReference type="Gene3D" id="3.90.550.10">
    <property type="entry name" value="Spore Coat Polysaccharide Biosynthesis Protein SpsA, Chain A"/>
    <property type="match status" value="1"/>
</dbReference>
<gene>
    <name evidence="9" type="ORF">J2Z66_002749</name>
</gene>
<dbReference type="InterPro" id="IPR029044">
    <property type="entry name" value="Nucleotide-diphossugar_trans"/>
</dbReference>
<evidence type="ECO:0000256" key="5">
    <source>
        <dbReference type="ARBA" id="ARBA00022989"/>
    </source>
</evidence>
<evidence type="ECO:0000256" key="2">
    <source>
        <dbReference type="ARBA" id="ARBA00022676"/>
    </source>
</evidence>
<keyword evidence="2 9" id="KW-0328">Glycosyltransferase</keyword>
<dbReference type="InterPro" id="IPR001173">
    <property type="entry name" value="Glyco_trans_2-like"/>
</dbReference>
<evidence type="ECO:0000256" key="3">
    <source>
        <dbReference type="ARBA" id="ARBA00022679"/>
    </source>
</evidence>
<feature type="domain" description="Glycosyltransferase 2-like" evidence="8">
    <location>
        <begin position="5"/>
        <end position="165"/>
    </location>
</feature>
<dbReference type="Proteomes" id="UP001519287">
    <property type="component" value="Unassembled WGS sequence"/>
</dbReference>
<keyword evidence="5 7" id="KW-1133">Transmembrane helix</keyword>
<dbReference type="InterPro" id="IPR050256">
    <property type="entry name" value="Glycosyltransferase_2"/>
</dbReference>
<keyword evidence="4 7" id="KW-0812">Transmembrane</keyword>
<evidence type="ECO:0000256" key="1">
    <source>
        <dbReference type="ARBA" id="ARBA00004141"/>
    </source>
</evidence>
<organism evidence="9 10">
    <name type="scientific">Paenibacillus eucommiae</name>
    <dbReference type="NCBI Taxonomy" id="1355755"/>
    <lineage>
        <taxon>Bacteria</taxon>
        <taxon>Bacillati</taxon>
        <taxon>Bacillota</taxon>
        <taxon>Bacilli</taxon>
        <taxon>Bacillales</taxon>
        <taxon>Paenibacillaceae</taxon>
        <taxon>Paenibacillus</taxon>
    </lineage>
</organism>
<evidence type="ECO:0000256" key="4">
    <source>
        <dbReference type="ARBA" id="ARBA00022692"/>
    </source>
</evidence>
<keyword evidence="3 9" id="KW-0808">Transferase</keyword>
<dbReference type="Pfam" id="PF00535">
    <property type="entry name" value="Glycos_transf_2"/>
    <property type="match status" value="1"/>
</dbReference>
<comment type="caution">
    <text evidence="9">The sequence shown here is derived from an EMBL/GenBank/DDBJ whole genome shotgun (WGS) entry which is preliminary data.</text>
</comment>
<dbReference type="PANTHER" id="PTHR48090:SF1">
    <property type="entry name" value="PROPHAGE BACTOPRENOL GLUCOSYL TRANSFERASE HOMOLOG"/>
    <property type="match status" value="1"/>
</dbReference>
<evidence type="ECO:0000256" key="6">
    <source>
        <dbReference type="ARBA" id="ARBA00023136"/>
    </source>
</evidence>
<keyword evidence="10" id="KW-1185">Reference proteome</keyword>
<dbReference type="RefSeq" id="WP_209971891.1">
    <property type="nucleotide sequence ID" value="NZ_JAGGLB010000007.1"/>
</dbReference>
<proteinExistence type="predicted"/>
<evidence type="ECO:0000259" key="8">
    <source>
        <dbReference type="Pfam" id="PF00535"/>
    </source>
</evidence>
<evidence type="ECO:0000313" key="9">
    <source>
        <dbReference type="EMBL" id="MBP1991142.1"/>
    </source>
</evidence>
<dbReference type="GO" id="GO:0016757">
    <property type="term" value="F:glycosyltransferase activity"/>
    <property type="evidence" value="ECO:0007669"/>
    <property type="project" value="UniProtKB-KW"/>
</dbReference>
<dbReference type="EMBL" id="JAGGLB010000007">
    <property type="protein sequence ID" value="MBP1991142.1"/>
    <property type="molecule type" value="Genomic_DNA"/>
</dbReference>
<dbReference type="SUPFAM" id="SSF53448">
    <property type="entry name" value="Nucleotide-diphospho-sugar transferases"/>
    <property type="match status" value="1"/>
</dbReference>
<feature type="transmembrane region" description="Helical" evidence="7">
    <location>
        <begin position="261"/>
        <end position="286"/>
    </location>
</feature>
<accession>A0ABS4IU93</accession>
<evidence type="ECO:0000313" key="10">
    <source>
        <dbReference type="Proteomes" id="UP001519287"/>
    </source>
</evidence>
<evidence type="ECO:0000256" key="7">
    <source>
        <dbReference type="SAM" id="Phobius"/>
    </source>
</evidence>
<comment type="subcellular location">
    <subcellularLocation>
        <location evidence="1">Membrane</location>
        <topology evidence="1">Multi-pass membrane protein</topology>
    </subcellularLocation>
</comment>
<sequence>MLKISVVCTLYRSSIYIEEFYQRVKKTAEMITENFEVIFVNDGSPDNSLDVALSLREKDHRVKVIDLSRNFGHHKAIMTGLSYANGDYVFLIDVDLEEPPELLYDFWMEMEKHDNIDVIYGVQEKRRGNLKERITGGLFYKIYNYLSNDKIVNNSAMCRLMNSNYVSALVSHHEREIFLAGLWAITGYNQQAISVKKYSSSPTTYSFQKKLALMVNAITAFSNRPLEFIFSFGSIISLVAFAFVIFLVLRQLIFGISMQGWTSIVVSIWLMGGMIIFCLGIVGIYISKIFTEVKQRPYTIIKKIYE</sequence>
<dbReference type="CDD" id="cd04187">
    <property type="entry name" value="DPM1_like_bac"/>
    <property type="match status" value="1"/>
</dbReference>
<protein>
    <submittedName>
        <fullName evidence="9">Glycosyltransferase</fullName>
        <ecNumber evidence="9">2.4.-.-</ecNumber>
    </submittedName>
</protein>
<keyword evidence="6 7" id="KW-0472">Membrane</keyword>
<dbReference type="PANTHER" id="PTHR48090">
    <property type="entry name" value="UNDECAPRENYL-PHOSPHATE 4-DEOXY-4-FORMAMIDO-L-ARABINOSE TRANSFERASE-RELATED"/>
    <property type="match status" value="1"/>
</dbReference>
<dbReference type="EC" id="2.4.-.-" evidence="9"/>
<name>A0ABS4IU93_9BACL</name>